<dbReference type="RefSeq" id="XP_015267226.1">
    <property type="nucleotide sequence ID" value="XM_015411740.1"/>
</dbReference>
<evidence type="ECO:0000313" key="3">
    <source>
        <dbReference type="RefSeq" id="XP_015267226.1"/>
    </source>
</evidence>
<dbReference type="Pfam" id="PF01023">
    <property type="entry name" value="S_100"/>
    <property type="match status" value="1"/>
</dbReference>
<dbReference type="PANTHER" id="PTHR11639:SF57">
    <property type="entry name" value="PROTEIN S100-A13"/>
    <property type="match status" value="1"/>
</dbReference>
<dbReference type="Proteomes" id="UP000694871">
    <property type="component" value="Unplaced"/>
</dbReference>
<proteinExistence type="predicted"/>
<evidence type="ECO:0000313" key="2">
    <source>
        <dbReference type="Proteomes" id="UP000694871"/>
    </source>
</evidence>
<reference evidence="3" key="1">
    <citation type="submission" date="2025-08" db="UniProtKB">
        <authorList>
            <consortium name="RefSeq"/>
        </authorList>
    </citation>
    <scope>IDENTIFICATION</scope>
</reference>
<protein>
    <submittedName>
        <fullName evidence="3">Protein S100-A13</fullName>
    </submittedName>
</protein>
<dbReference type="PANTHER" id="PTHR11639">
    <property type="entry name" value="S100 CALCIUM-BINDING PROTEIN"/>
    <property type="match status" value="1"/>
</dbReference>
<gene>
    <name evidence="3" type="primary">S100A13</name>
</gene>
<organism evidence="2 3">
    <name type="scientific">Gekko japonicus</name>
    <name type="common">Schlegel's Japanese gecko</name>
    <dbReference type="NCBI Taxonomy" id="146911"/>
    <lineage>
        <taxon>Eukaryota</taxon>
        <taxon>Metazoa</taxon>
        <taxon>Chordata</taxon>
        <taxon>Craniata</taxon>
        <taxon>Vertebrata</taxon>
        <taxon>Euteleostomi</taxon>
        <taxon>Lepidosauria</taxon>
        <taxon>Squamata</taxon>
        <taxon>Bifurcata</taxon>
        <taxon>Gekkota</taxon>
        <taxon>Gekkonidae</taxon>
        <taxon>Gekkoninae</taxon>
        <taxon>Gekko</taxon>
    </lineage>
</organism>
<evidence type="ECO:0000259" key="1">
    <source>
        <dbReference type="SMART" id="SM01394"/>
    </source>
</evidence>
<dbReference type="InterPro" id="IPR013787">
    <property type="entry name" value="S100_Ca-bd_sub"/>
</dbReference>
<dbReference type="SUPFAM" id="SSF47473">
    <property type="entry name" value="EF-hand"/>
    <property type="match status" value="1"/>
</dbReference>
<dbReference type="SMART" id="SM01394">
    <property type="entry name" value="S_100"/>
    <property type="match status" value="1"/>
</dbReference>
<accession>A0ABM1K0I9</accession>
<dbReference type="Gene3D" id="1.10.238.10">
    <property type="entry name" value="EF-hand"/>
    <property type="match status" value="1"/>
</dbReference>
<keyword evidence="2" id="KW-1185">Reference proteome</keyword>
<dbReference type="GeneID" id="107110898"/>
<dbReference type="InterPro" id="IPR011992">
    <property type="entry name" value="EF-hand-dom_pair"/>
</dbReference>
<dbReference type="CDD" id="cd05022">
    <property type="entry name" value="S-100A13"/>
    <property type="match status" value="1"/>
</dbReference>
<sequence>MASVELTELEAAIEKIVSAFFTCASREGKKNTLTINEFKELATTQLPNLMKDVVDLDEKMKSLDVNNDEELKFGEFWRLIGELAKEIKKEKLGKKK</sequence>
<feature type="domain" description="S100/CaBP-9k-type calcium binding subdomain" evidence="1">
    <location>
        <begin position="9"/>
        <end position="51"/>
    </location>
</feature>
<name>A0ABM1K0I9_GEKJA</name>